<accession>A0ABM6IG72</accession>
<sequence length="138" mass="15958">MPQLSDFEGDWVLMRRILHADGTEARFEGRASFTPEGVGLHYRESGELMMPGGQSFHAERSYFWRLEAGQIAVAFEDGRPFHSFDPLKPTASHWCDPDDYRVSYDFEAWPAWRAIWRVQGPRKDYQMISDYVRGAGPP</sequence>
<keyword evidence="3" id="KW-1185">Reference proteome</keyword>
<name>A0ABM6IG72_9RHOB</name>
<gene>
    <name evidence="2" type="ORF">BMG03_08475</name>
</gene>
<organism evidence="2 3">
    <name type="scientific">Thioclava nitratireducens</name>
    <dbReference type="NCBI Taxonomy" id="1915078"/>
    <lineage>
        <taxon>Bacteria</taxon>
        <taxon>Pseudomonadati</taxon>
        <taxon>Pseudomonadota</taxon>
        <taxon>Alphaproteobacteria</taxon>
        <taxon>Rhodobacterales</taxon>
        <taxon>Paracoccaceae</taxon>
        <taxon>Thioclava</taxon>
    </lineage>
</organism>
<reference evidence="2 3" key="1">
    <citation type="submission" date="2017-01" db="EMBL/GenBank/DDBJ databases">
        <title>The complete genome sequence of a sulfur-oxidizing marine bacterium Thioclava sp. 25B10_4T.</title>
        <authorList>
            <person name="Liu Y."/>
            <person name="Lai Q."/>
            <person name="Shao Z."/>
        </authorList>
    </citation>
    <scope>NUCLEOTIDE SEQUENCE [LARGE SCALE GENOMIC DNA]</scope>
    <source>
        <strain evidence="2 3">25B10_4</strain>
    </source>
</reference>
<feature type="domain" description="DUF6314" evidence="1">
    <location>
        <begin position="7"/>
        <end position="133"/>
    </location>
</feature>
<dbReference type="RefSeq" id="WP_075774514.1">
    <property type="nucleotide sequence ID" value="NZ_CP019437.1"/>
</dbReference>
<dbReference type="Proteomes" id="UP000185622">
    <property type="component" value="Chromosome"/>
</dbReference>
<proteinExistence type="predicted"/>
<evidence type="ECO:0000313" key="3">
    <source>
        <dbReference type="Proteomes" id="UP000185622"/>
    </source>
</evidence>
<dbReference type="InterPro" id="IPR045632">
    <property type="entry name" value="DUF6314"/>
</dbReference>
<protein>
    <submittedName>
        <fullName evidence="2">Trigger factor</fullName>
    </submittedName>
</protein>
<dbReference type="Pfam" id="PF19834">
    <property type="entry name" value="DUF6314"/>
    <property type="match status" value="1"/>
</dbReference>
<evidence type="ECO:0000313" key="2">
    <source>
        <dbReference type="EMBL" id="AQS47837.1"/>
    </source>
</evidence>
<evidence type="ECO:0000259" key="1">
    <source>
        <dbReference type="Pfam" id="PF19834"/>
    </source>
</evidence>
<dbReference type="EMBL" id="CP019437">
    <property type="protein sequence ID" value="AQS47837.1"/>
    <property type="molecule type" value="Genomic_DNA"/>
</dbReference>